<dbReference type="PANTHER" id="PTHR43758:SF8">
    <property type="entry name" value="8-OXO-DGTP DIPHOSPHATASE YTKD-RELATED"/>
    <property type="match status" value="1"/>
</dbReference>
<proteinExistence type="inferred from homology"/>
<dbReference type="RefSeq" id="WP_035809384.1">
    <property type="nucleotide sequence ID" value="NZ_CCSE01000001.1"/>
</dbReference>
<dbReference type="InterPro" id="IPR014078">
    <property type="entry name" value="Nudix_YtkD"/>
</dbReference>
<dbReference type="eggNOG" id="COG0494">
    <property type="taxonomic scope" value="Bacteria"/>
</dbReference>
<keyword evidence="8" id="KW-1185">Reference proteome</keyword>
<dbReference type="InterPro" id="IPR015797">
    <property type="entry name" value="NUDIX_hydrolase-like_dom_sf"/>
</dbReference>
<evidence type="ECO:0000259" key="6">
    <source>
        <dbReference type="PROSITE" id="PS51462"/>
    </source>
</evidence>
<dbReference type="PROSITE" id="PS00893">
    <property type="entry name" value="NUDIX_BOX"/>
    <property type="match status" value="1"/>
</dbReference>
<dbReference type="Gene3D" id="3.90.79.10">
    <property type="entry name" value="Nucleoside Triphosphate Pyrophosphohydrolase"/>
    <property type="match status" value="1"/>
</dbReference>
<dbReference type="EMBL" id="CCSE01000001">
    <property type="protein sequence ID" value="CEA00968.1"/>
    <property type="molecule type" value="Genomic_DNA"/>
</dbReference>
<sequence>MKTFTDFEGRRVTLENSYVENTKHVLIIPKFNGQFLLTKHKERGVEFPGGKVDEGESLVEGAQRELYEETGGLVGNLHFVGTYTVHDDEETFSKAAFCCNIERLDELKHYYETHGPMLVDDIDDIADDDKSLLLKDDCIVYLYNEVRENGCQ</sequence>
<dbReference type="InterPro" id="IPR020084">
    <property type="entry name" value="NUDIX_hydrolase_CS"/>
</dbReference>
<dbReference type="GO" id="GO:0016818">
    <property type="term" value="F:hydrolase activity, acting on acid anhydrides, in phosphorus-containing anhydrides"/>
    <property type="evidence" value="ECO:0007669"/>
    <property type="project" value="TreeGrafter"/>
</dbReference>
<evidence type="ECO:0000256" key="3">
    <source>
        <dbReference type="ARBA" id="ARBA00022723"/>
    </source>
</evidence>
<keyword evidence="5" id="KW-0460">Magnesium</keyword>
<comment type="cofactor">
    <cofactor evidence="1">
        <name>Mg(2+)</name>
        <dbReference type="ChEBI" id="CHEBI:18420"/>
    </cofactor>
</comment>
<dbReference type="PROSITE" id="PS51462">
    <property type="entry name" value="NUDIX"/>
    <property type="match status" value="1"/>
</dbReference>
<dbReference type="Pfam" id="PF00293">
    <property type="entry name" value="NUDIX"/>
    <property type="match status" value="1"/>
</dbReference>
<dbReference type="PANTHER" id="PTHR43758">
    <property type="entry name" value="7,8-DIHYDRO-8-OXOGUANINE TRIPHOSPHATASE"/>
    <property type="match status" value="1"/>
</dbReference>
<evidence type="ECO:0000256" key="4">
    <source>
        <dbReference type="ARBA" id="ARBA00022801"/>
    </source>
</evidence>
<dbReference type="GO" id="GO:0046872">
    <property type="term" value="F:metal ion binding"/>
    <property type="evidence" value="ECO:0007669"/>
    <property type="project" value="UniProtKB-KW"/>
</dbReference>
<evidence type="ECO:0000313" key="7">
    <source>
        <dbReference type="EMBL" id="CEA00968.1"/>
    </source>
</evidence>
<dbReference type="GO" id="GO:0005737">
    <property type="term" value="C:cytoplasm"/>
    <property type="evidence" value="ECO:0007669"/>
    <property type="project" value="TreeGrafter"/>
</dbReference>
<dbReference type="InterPro" id="IPR000086">
    <property type="entry name" value="NUDIX_hydrolase_dom"/>
</dbReference>
<dbReference type="AlphaFoldDB" id="A0A078M0S3"/>
<gene>
    <name evidence="7" type="primary">ytkD</name>
    <name evidence="7" type="ORF">BN1048_01180</name>
</gene>
<dbReference type="Proteomes" id="UP000044136">
    <property type="component" value="Unassembled WGS sequence"/>
</dbReference>
<keyword evidence="3" id="KW-0479">Metal-binding</keyword>
<accession>A0A078M0S3</accession>
<evidence type="ECO:0000256" key="2">
    <source>
        <dbReference type="ARBA" id="ARBA00005582"/>
    </source>
</evidence>
<dbReference type="SUPFAM" id="SSF55811">
    <property type="entry name" value="Nudix"/>
    <property type="match status" value="1"/>
</dbReference>
<evidence type="ECO:0000313" key="8">
    <source>
        <dbReference type="Proteomes" id="UP000044136"/>
    </source>
</evidence>
<dbReference type="HOGENOM" id="CLU_119467_0_0_9"/>
<evidence type="ECO:0000256" key="5">
    <source>
        <dbReference type="ARBA" id="ARBA00022842"/>
    </source>
</evidence>
<organism evidence="7 8">
    <name type="scientific">Jeotgalicoccus saudimassiliensis</name>
    <dbReference type="NCBI Taxonomy" id="1461582"/>
    <lineage>
        <taxon>Bacteria</taxon>
        <taxon>Bacillati</taxon>
        <taxon>Bacillota</taxon>
        <taxon>Bacilli</taxon>
        <taxon>Bacillales</taxon>
        <taxon>Staphylococcaceae</taxon>
        <taxon>Jeotgalicoccus</taxon>
    </lineage>
</organism>
<feature type="domain" description="Nudix hydrolase" evidence="6">
    <location>
        <begin position="17"/>
        <end position="136"/>
    </location>
</feature>
<keyword evidence="4" id="KW-0378">Hydrolase</keyword>
<dbReference type="STRING" id="1461582.BN1048_01180"/>
<reference evidence="7 8" key="1">
    <citation type="submission" date="2014-07" db="EMBL/GenBank/DDBJ databases">
        <authorList>
            <person name="Urmite Genomes Urmite Genomes"/>
        </authorList>
    </citation>
    <scope>NUCLEOTIDE SEQUENCE [LARGE SCALE GENOMIC DNA]</scope>
    <source>
        <strain evidence="7 8">13MG44_air</strain>
    </source>
</reference>
<dbReference type="NCBIfam" id="TIGR02705">
    <property type="entry name" value="nudix_YtkD"/>
    <property type="match status" value="1"/>
</dbReference>
<evidence type="ECO:0000256" key="1">
    <source>
        <dbReference type="ARBA" id="ARBA00001946"/>
    </source>
</evidence>
<comment type="similarity">
    <text evidence="2">Belongs to the Nudix hydrolase family.</text>
</comment>
<name>A0A078M0S3_9STAP</name>
<protein>
    <submittedName>
        <fullName evidence="7">Putative 8-oxo-dGTP diphosphatase YtkD</fullName>
    </submittedName>
</protein>